<evidence type="ECO:0000313" key="1">
    <source>
        <dbReference type="EMBL" id="RDI50808.1"/>
    </source>
</evidence>
<dbReference type="Proteomes" id="UP000255355">
    <property type="component" value="Unassembled WGS sequence"/>
</dbReference>
<dbReference type="AlphaFoldDB" id="A0A370H4W0"/>
<dbReference type="EMBL" id="QQAZ01000005">
    <property type="protein sequence ID" value="RDI50808.1"/>
    <property type="molecule type" value="Genomic_DNA"/>
</dbReference>
<keyword evidence="2" id="KW-1185">Reference proteome</keyword>
<evidence type="ECO:0000313" key="2">
    <source>
        <dbReference type="Proteomes" id="UP000255355"/>
    </source>
</evidence>
<organism evidence="1 2">
    <name type="scientific">Nocardia mexicana</name>
    <dbReference type="NCBI Taxonomy" id="279262"/>
    <lineage>
        <taxon>Bacteria</taxon>
        <taxon>Bacillati</taxon>
        <taxon>Actinomycetota</taxon>
        <taxon>Actinomycetes</taxon>
        <taxon>Mycobacteriales</taxon>
        <taxon>Nocardiaceae</taxon>
        <taxon>Nocardia</taxon>
    </lineage>
</organism>
<accession>A0A370H4W0</accession>
<name>A0A370H4W0_9NOCA</name>
<sequence>MRDNPWLDDHTRSRQPSPVWLPVCRWGRAEYANLGANAPNSSALSRGQEEACATLDLAAAPTCSRLRMDAHSAAVAAVQAAAPPT</sequence>
<proteinExistence type="predicted"/>
<reference evidence="1 2" key="1">
    <citation type="submission" date="2018-07" db="EMBL/GenBank/DDBJ databases">
        <title>Genomic Encyclopedia of Type Strains, Phase IV (KMG-IV): sequencing the most valuable type-strain genomes for metagenomic binning, comparative biology and taxonomic classification.</title>
        <authorList>
            <person name="Goeker M."/>
        </authorList>
    </citation>
    <scope>NUCLEOTIDE SEQUENCE [LARGE SCALE GENOMIC DNA]</scope>
    <source>
        <strain evidence="1 2">DSM 44952</strain>
    </source>
</reference>
<gene>
    <name evidence="1" type="ORF">DFR68_105285</name>
</gene>
<comment type="caution">
    <text evidence="1">The sequence shown here is derived from an EMBL/GenBank/DDBJ whole genome shotgun (WGS) entry which is preliminary data.</text>
</comment>
<protein>
    <submittedName>
        <fullName evidence="1">Uncharacterized protein</fullName>
    </submittedName>
</protein>